<keyword evidence="4 5" id="KW-0472">Membrane</keyword>
<dbReference type="AlphaFoldDB" id="A0A117L2K1"/>
<dbReference type="PANTHER" id="PTHR42729:SF1">
    <property type="entry name" value="OLIGO_DIPEPTIDE TRANSPORT, PERMEASE PROTEIN (DPPC-2)"/>
    <property type="match status" value="1"/>
</dbReference>
<dbReference type="CDD" id="cd06261">
    <property type="entry name" value="TM_PBP2"/>
    <property type="match status" value="1"/>
</dbReference>
<proteinExistence type="inferred from homology"/>
<dbReference type="Proteomes" id="UP000058636">
    <property type="component" value="Unassembled WGS sequence"/>
</dbReference>
<gene>
    <name evidence="6" type="ORF">XD57_0804</name>
</gene>
<evidence type="ECO:0000313" key="6">
    <source>
        <dbReference type="EMBL" id="KUK23096.1"/>
    </source>
</evidence>
<feature type="transmembrane region" description="Helical" evidence="5">
    <location>
        <begin position="81"/>
        <end position="101"/>
    </location>
</feature>
<dbReference type="GO" id="GO:0005886">
    <property type="term" value="C:plasma membrane"/>
    <property type="evidence" value="ECO:0007669"/>
    <property type="project" value="UniProtKB-SubCell"/>
</dbReference>
<keyword evidence="2 5" id="KW-0812">Transmembrane</keyword>
<protein>
    <submittedName>
        <fullName evidence="6">Binding-protein-dependent transport systems inner membrane component</fullName>
    </submittedName>
</protein>
<evidence type="ECO:0000256" key="3">
    <source>
        <dbReference type="ARBA" id="ARBA00022989"/>
    </source>
</evidence>
<dbReference type="InterPro" id="IPR000515">
    <property type="entry name" value="MetI-like"/>
</dbReference>
<dbReference type="SUPFAM" id="SSF161098">
    <property type="entry name" value="MetI-like"/>
    <property type="match status" value="1"/>
</dbReference>
<dbReference type="Gene3D" id="1.10.3720.10">
    <property type="entry name" value="MetI-like"/>
    <property type="match status" value="1"/>
</dbReference>
<comment type="subcellular location">
    <subcellularLocation>
        <location evidence="5">Cell membrane</location>
        <topology evidence="5">Multi-pass membrane protein</topology>
    </subcellularLocation>
    <subcellularLocation>
        <location evidence="1">Membrane</location>
        <topology evidence="1">Multi-pass membrane protein</topology>
    </subcellularLocation>
</comment>
<feature type="transmembrane region" description="Helical" evidence="5">
    <location>
        <begin position="246"/>
        <end position="270"/>
    </location>
</feature>
<dbReference type="PATRIC" id="fig|93930.3.peg.1655"/>
<dbReference type="EMBL" id="LGFG01000053">
    <property type="protein sequence ID" value="KUK23096.1"/>
    <property type="molecule type" value="Genomic_DNA"/>
</dbReference>
<name>A0A117L2K1_9THEM</name>
<evidence type="ECO:0000256" key="4">
    <source>
        <dbReference type="ARBA" id="ARBA00023136"/>
    </source>
</evidence>
<feature type="transmembrane region" description="Helical" evidence="5">
    <location>
        <begin position="15"/>
        <end position="34"/>
    </location>
</feature>
<comment type="caution">
    <text evidence="6">The sequence shown here is derived from an EMBL/GenBank/DDBJ whole genome shotgun (WGS) entry which is preliminary data.</text>
</comment>
<accession>A0A117L2K1</accession>
<dbReference type="PANTHER" id="PTHR42729">
    <property type="entry name" value="OLIGO/DIPEPTIDE TRANSPORT, PERMEASE PROTEIN (DPPC-2)"/>
    <property type="match status" value="1"/>
</dbReference>
<evidence type="ECO:0000256" key="2">
    <source>
        <dbReference type="ARBA" id="ARBA00022692"/>
    </source>
</evidence>
<dbReference type="Pfam" id="PF00528">
    <property type="entry name" value="BPD_transp_1"/>
    <property type="match status" value="1"/>
</dbReference>
<feature type="transmembrane region" description="Helical" evidence="5">
    <location>
        <begin position="215"/>
        <end position="234"/>
    </location>
</feature>
<sequence>MLAIIRDLFRFNKEFRFGFIVIIVIITLAILSFFSPYNPKAWNQVPKDKPPSFKYLLGTTSVGQDVFWTLCFALKNSLTLGMVTALISITIGTAVGLIAGYRGGILDRVLMSLNDTFIVLPSFPILIFLAFTLRENLNVVTLGAILSMFSWPWGGRQVRSMILSLREREFTYAADFSGMGMLKIVFTEHFPFVFPWVVANFINTILWSIGMEVSLAVFGLSSLEMPTIGTMIYWANQYQALFRGIWWWILTPVIASVFLFVSFFFVSSAISEYLDPRTRLQRISVRG</sequence>
<dbReference type="GO" id="GO:0055085">
    <property type="term" value="P:transmembrane transport"/>
    <property type="evidence" value="ECO:0007669"/>
    <property type="project" value="InterPro"/>
</dbReference>
<feature type="transmembrane region" description="Helical" evidence="5">
    <location>
        <begin position="113"/>
        <end position="131"/>
    </location>
</feature>
<evidence type="ECO:0000256" key="1">
    <source>
        <dbReference type="ARBA" id="ARBA00004141"/>
    </source>
</evidence>
<keyword evidence="3 5" id="KW-1133">Transmembrane helix</keyword>
<comment type="similarity">
    <text evidence="5">Belongs to the binding-protein-dependent transport system permease family.</text>
</comment>
<dbReference type="InterPro" id="IPR035906">
    <property type="entry name" value="MetI-like_sf"/>
</dbReference>
<keyword evidence="5" id="KW-0813">Transport</keyword>
<reference evidence="6 7" key="1">
    <citation type="journal article" date="2015" name="MBio">
        <title>Genome-Resolved Metagenomic Analysis Reveals Roles for Candidate Phyla and Other Microbial Community Members in Biogeochemical Transformations in Oil Reservoirs.</title>
        <authorList>
            <person name="Hu P."/>
            <person name="Tom L."/>
            <person name="Singh A."/>
            <person name="Thomas B.C."/>
            <person name="Baker B.J."/>
            <person name="Piceno Y.M."/>
            <person name="Andersen G.L."/>
            <person name="Banfield J.F."/>
        </authorList>
    </citation>
    <scope>NUCLEOTIDE SEQUENCE [LARGE SCALE GENOMIC DNA]</scope>
    <source>
        <strain evidence="6">46_26</strain>
    </source>
</reference>
<dbReference type="PROSITE" id="PS50928">
    <property type="entry name" value="ABC_TM1"/>
    <property type="match status" value="1"/>
</dbReference>
<organism evidence="6 7">
    <name type="scientific">Thermotoga petrophila</name>
    <dbReference type="NCBI Taxonomy" id="93929"/>
    <lineage>
        <taxon>Bacteria</taxon>
        <taxon>Thermotogati</taxon>
        <taxon>Thermotogota</taxon>
        <taxon>Thermotogae</taxon>
        <taxon>Thermotogales</taxon>
        <taxon>Thermotogaceae</taxon>
        <taxon>Thermotoga</taxon>
    </lineage>
</organism>
<feature type="transmembrane region" description="Helical" evidence="5">
    <location>
        <begin position="189"/>
        <end position="209"/>
    </location>
</feature>
<feature type="transmembrane region" description="Helical" evidence="5">
    <location>
        <begin position="137"/>
        <end position="154"/>
    </location>
</feature>
<evidence type="ECO:0000313" key="7">
    <source>
        <dbReference type="Proteomes" id="UP000058636"/>
    </source>
</evidence>
<evidence type="ECO:0000256" key="5">
    <source>
        <dbReference type="RuleBase" id="RU363032"/>
    </source>
</evidence>